<comment type="caution">
    <text evidence="1">The sequence shown here is derived from an EMBL/GenBank/DDBJ whole genome shotgun (WGS) entry which is preliminary data.</text>
</comment>
<reference evidence="1 2" key="1">
    <citation type="submission" date="2011-08" db="EMBL/GenBank/DDBJ databases">
        <authorList>
            <person name="Weinstock G."/>
            <person name="Sodergren E."/>
            <person name="Clifton S."/>
            <person name="Fulton L."/>
            <person name="Fulton B."/>
            <person name="Courtney L."/>
            <person name="Fronick C."/>
            <person name="Harrison M."/>
            <person name="Strong C."/>
            <person name="Farmer C."/>
            <person name="Delahaunty K."/>
            <person name="Markovic C."/>
            <person name="Hall O."/>
            <person name="Minx P."/>
            <person name="Tomlinson C."/>
            <person name="Mitreva M."/>
            <person name="Hou S."/>
            <person name="Chen J."/>
            <person name="Wollam A."/>
            <person name="Pepin K.H."/>
            <person name="Johnson M."/>
            <person name="Bhonagiri V."/>
            <person name="Zhang X."/>
            <person name="Suruliraj S."/>
            <person name="Warren W."/>
            <person name="Chinwalla A."/>
            <person name="Mardis E.R."/>
            <person name="Wilson R.K."/>
        </authorList>
    </citation>
    <scope>NUCLEOTIDE SEQUENCE [LARGE SCALE GENOMIC DNA]</scope>
    <source>
        <strain evidence="1 2">DSM 18206</strain>
    </source>
</reference>
<gene>
    <name evidence="1" type="ORF">HMPREF0673_00335</name>
</gene>
<accession>G6AUQ0</accession>
<organism evidence="1 2">
    <name type="scientific">Leyella stercorea DSM 18206</name>
    <dbReference type="NCBI Taxonomy" id="1002367"/>
    <lineage>
        <taxon>Bacteria</taxon>
        <taxon>Pseudomonadati</taxon>
        <taxon>Bacteroidota</taxon>
        <taxon>Bacteroidia</taxon>
        <taxon>Bacteroidales</taxon>
        <taxon>Prevotellaceae</taxon>
        <taxon>Leyella</taxon>
    </lineage>
</organism>
<dbReference type="AlphaFoldDB" id="G6AUQ0"/>
<dbReference type="Proteomes" id="UP000004407">
    <property type="component" value="Unassembled WGS sequence"/>
</dbReference>
<name>G6AUQ0_9BACT</name>
<evidence type="ECO:0000313" key="1">
    <source>
        <dbReference type="EMBL" id="EHJ41865.1"/>
    </source>
</evidence>
<proteinExistence type="predicted"/>
<dbReference type="HOGENOM" id="CLU_3046666_0_0_10"/>
<sequence>MYKRVISTSQHLNISPSQHLNTSTPQHTDSVLFFIKIHRFWIIFLIYNTPRFAH</sequence>
<dbReference type="EMBL" id="AFZZ01000043">
    <property type="protein sequence ID" value="EHJ41865.1"/>
    <property type="molecule type" value="Genomic_DNA"/>
</dbReference>
<protein>
    <submittedName>
        <fullName evidence="1">Uncharacterized protein</fullName>
    </submittedName>
</protein>
<evidence type="ECO:0000313" key="2">
    <source>
        <dbReference type="Proteomes" id="UP000004407"/>
    </source>
</evidence>